<gene>
    <name evidence="11" type="ORF">EV212_101406</name>
</gene>
<evidence type="ECO:0000256" key="1">
    <source>
        <dbReference type="ARBA" id="ARBA00001933"/>
    </source>
</evidence>
<proteinExistence type="predicted"/>
<evidence type="ECO:0000256" key="2">
    <source>
        <dbReference type="ARBA" id="ARBA00003444"/>
    </source>
</evidence>
<reference evidence="11 12" key="1">
    <citation type="submission" date="2019-03" db="EMBL/GenBank/DDBJ databases">
        <title>Genomic Encyclopedia of Type Strains, Phase IV (KMG-IV): sequencing the most valuable type-strain genomes for metagenomic binning, comparative biology and taxonomic classification.</title>
        <authorList>
            <person name="Goeker M."/>
        </authorList>
    </citation>
    <scope>NUCLEOTIDE SEQUENCE [LARGE SCALE GENOMIC DNA]</scope>
    <source>
        <strain evidence="11 12">DSM 28559</strain>
    </source>
</reference>
<dbReference type="GO" id="GO:0030170">
    <property type="term" value="F:pyridoxal phosphate binding"/>
    <property type="evidence" value="ECO:0007669"/>
    <property type="project" value="InterPro"/>
</dbReference>
<dbReference type="Pfam" id="PF00155">
    <property type="entry name" value="Aminotran_1_2"/>
    <property type="match status" value="1"/>
</dbReference>
<keyword evidence="12" id="KW-1185">Reference proteome</keyword>
<comment type="function">
    <text evidence="2">Decarboxylates L-threonine-O-3-phosphate to yield (R)-1-amino-2-propanol O-2-phosphate, the precursor for the linkage between the nucleotide loop and the corrin ring in cobalamin.</text>
</comment>
<comment type="catalytic activity">
    <reaction evidence="9">
        <text>O-phospho-L-threonine + H(+) = (R)-1-aminopropan-2-yl phosphate + CO2</text>
        <dbReference type="Rhea" id="RHEA:11492"/>
        <dbReference type="ChEBI" id="CHEBI:15378"/>
        <dbReference type="ChEBI" id="CHEBI:16526"/>
        <dbReference type="ChEBI" id="CHEBI:58563"/>
        <dbReference type="ChEBI" id="CHEBI:58675"/>
        <dbReference type="EC" id="4.1.1.81"/>
    </reaction>
</comment>
<evidence type="ECO:0000256" key="9">
    <source>
        <dbReference type="ARBA" id="ARBA00048531"/>
    </source>
</evidence>
<evidence type="ECO:0000259" key="10">
    <source>
        <dbReference type="Pfam" id="PF00155"/>
    </source>
</evidence>
<dbReference type="Proteomes" id="UP000295711">
    <property type="component" value="Unassembled WGS sequence"/>
</dbReference>
<protein>
    <recommendedName>
        <fullName evidence="4">threonine-phosphate decarboxylase</fullName>
        <ecNumber evidence="4">4.1.1.81</ecNumber>
    </recommendedName>
    <alternativeName>
        <fullName evidence="8">L-threonine-O-3-phosphate decarboxylase</fullName>
    </alternativeName>
</protein>
<dbReference type="GO" id="GO:0048472">
    <property type="term" value="F:threonine-phosphate decarboxylase activity"/>
    <property type="evidence" value="ECO:0007669"/>
    <property type="project" value="UniProtKB-EC"/>
</dbReference>
<name>A0A4R2M0T1_9FIRM</name>
<dbReference type="PANTHER" id="PTHR42885:SF1">
    <property type="entry name" value="THREONINE-PHOSPHATE DECARBOXYLASE"/>
    <property type="match status" value="1"/>
</dbReference>
<dbReference type="RefSeq" id="WP_165873267.1">
    <property type="nucleotide sequence ID" value="NZ_JANKAQ010000002.1"/>
</dbReference>
<comment type="cofactor">
    <cofactor evidence="1">
        <name>pyridoxal 5'-phosphate</name>
        <dbReference type="ChEBI" id="CHEBI:597326"/>
    </cofactor>
</comment>
<evidence type="ECO:0000256" key="8">
    <source>
        <dbReference type="ARBA" id="ARBA00029996"/>
    </source>
</evidence>
<dbReference type="EC" id="4.1.1.81" evidence="4"/>
<evidence type="ECO:0000313" key="11">
    <source>
        <dbReference type="EMBL" id="TCO86613.1"/>
    </source>
</evidence>
<evidence type="ECO:0000313" key="12">
    <source>
        <dbReference type="Proteomes" id="UP000295711"/>
    </source>
</evidence>
<keyword evidence="5" id="KW-0169">Cobalamin biosynthesis</keyword>
<dbReference type="InterPro" id="IPR004839">
    <property type="entry name" value="Aminotransferase_I/II_large"/>
</dbReference>
<evidence type="ECO:0000256" key="4">
    <source>
        <dbReference type="ARBA" id="ARBA00012285"/>
    </source>
</evidence>
<evidence type="ECO:0000256" key="7">
    <source>
        <dbReference type="ARBA" id="ARBA00023239"/>
    </source>
</evidence>
<keyword evidence="7" id="KW-0456">Lyase</keyword>
<accession>A0A4R2M0T1</accession>
<evidence type="ECO:0000256" key="5">
    <source>
        <dbReference type="ARBA" id="ARBA00022573"/>
    </source>
</evidence>
<keyword evidence="6" id="KW-0663">Pyridoxal phosphate</keyword>
<dbReference type="UniPathway" id="UPA00148"/>
<dbReference type="InterPro" id="IPR015424">
    <property type="entry name" value="PyrdxlP-dep_Trfase"/>
</dbReference>
<dbReference type="InterPro" id="IPR005860">
    <property type="entry name" value="CobD"/>
</dbReference>
<dbReference type="NCBIfam" id="TIGR01140">
    <property type="entry name" value="L_thr_O3P_dcar"/>
    <property type="match status" value="1"/>
</dbReference>
<comment type="pathway">
    <text evidence="3">Cofactor biosynthesis; adenosylcobalamin biosynthesis.</text>
</comment>
<dbReference type="EMBL" id="SLXA01000001">
    <property type="protein sequence ID" value="TCO86613.1"/>
    <property type="molecule type" value="Genomic_DNA"/>
</dbReference>
<organism evidence="11 12">
    <name type="scientific">Frisingicoccus caecimuris</name>
    <dbReference type="NCBI Taxonomy" id="1796636"/>
    <lineage>
        <taxon>Bacteria</taxon>
        <taxon>Bacillati</taxon>
        <taxon>Bacillota</taxon>
        <taxon>Clostridia</taxon>
        <taxon>Lachnospirales</taxon>
        <taxon>Lachnospiraceae</taxon>
        <taxon>Frisingicoccus</taxon>
    </lineage>
</organism>
<evidence type="ECO:0000256" key="3">
    <source>
        <dbReference type="ARBA" id="ARBA00004953"/>
    </source>
</evidence>
<dbReference type="Gene3D" id="3.90.1150.10">
    <property type="entry name" value="Aspartate Aminotransferase, domain 1"/>
    <property type="match status" value="1"/>
</dbReference>
<comment type="caution">
    <text evidence="11">The sequence shown here is derived from an EMBL/GenBank/DDBJ whole genome shotgun (WGS) entry which is preliminary data.</text>
</comment>
<dbReference type="PROSITE" id="PS00105">
    <property type="entry name" value="AA_TRANSFER_CLASS_1"/>
    <property type="match status" value="1"/>
</dbReference>
<dbReference type="InterPro" id="IPR004838">
    <property type="entry name" value="NHTrfase_class1_PyrdxlP-BS"/>
</dbReference>
<dbReference type="InterPro" id="IPR015421">
    <property type="entry name" value="PyrdxlP-dep_Trfase_major"/>
</dbReference>
<dbReference type="InterPro" id="IPR015422">
    <property type="entry name" value="PyrdxlP-dep_Trfase_small"/>
</dbReference>
<sequence length="360" mass="40914">MKAWRNIHHGGKRRDGAIAADKRKEDMIDFSVNVTPLGIPENIRRAMEESLSRAGWYPDDSKRNLKEALNRKYGLPAENICVGNGASDLIFRTVFALRPKRALVLAPTFAEYEAALRCVNGQIEYYQINHGDFQVKADICGQIRPETDVVFLCNPNNPTGLLMSKDFLISVLKRCEATETWMVVDECFLEFVRQGERYSMIGELMAHSKLLVLKSFTKMFGIAGLRLGYLLCGEEGLGERIDKFGCDWNVNCVAEAAGLEALKSADYESKVLAYVESEREWLYEELVRLGLKVVPGQANYLLFKVSCGDREPLGDWLLRQGIMLRCCDDYENLNENFYRIGINTHEANKTLIEKIGEWLK</sequence>
<dbReference type="Gene3D" id="3.40.640.10">
    <property type="entry name" value="Type I PLP-dependent aspartate aminotransferase-like (Major domain)"/>
    <property type="match status" value="1"/>
</dbReference>
<evidence type="ECO:0000256" key="6">
    <source>
        <dbReference type="ARBA" id="ARBA00022898"/>
    </source>
</evidence>
<dbReference type="AlphaFoldDB" id="A0A4R2M0T1"/>
<feature type="domain" description="Aminotransferase class I/classII large" evidence="10">
    <location>
        <begin position="26"/>
        <end position="355"/>
    </location>
</feature>
<dbReference type="SUPFAM" id="SSF53383">
    <property type="entry name" value="PLP-dependent transferases"/>
    <property type="match status" value="1"/>
</dbReference>
<dbReference type="PANTHER" id="PTHR42885">
    <property type="entry name" value="HISTIDINOL-PHOSPHATE AMINOTRANSFERASE-RELATED"/>
    <property type="match status" value="1"/>
</dbReference>
<dbReference type="GO" id="GO:0009236">
    <property type="term" value="P:cobalamin biosynthetic process"/>
    <property type="evidence" value="ECO:0007669"/>
    <property type="project" value="UniProtKB-UniPathway"/>
</dbReference>
<dbReference type="CDD" id="cd00609">
    <property type="entry name" value="AAT_like"/>
    <property type="match status" value="1"/>
</dbReference>